<dbReference type="HOGENOM" id="CLU_021838_0_2_6"/>
<comment type="similarity">
    <text evidence="7">Belongs to the binding-protein-dependent transport system permease family.</text>
</comment>
<feature type="transmembrane region" description="Helical" evidence="7">
    <location>
        <begin position="312"/>
        <end position="331"/>
    </location>
</feature>
<keyword evidence="10" id="KW-1185">Reference proteome</keyword>
<dbReference type="Proteomes" id="UP000011864">
    <property type="component" value="Chromosome"/>
</dbReference>
<name>K6ZQ93_9ALTE</name>
<keyword evidence="6 7" id="KW-0472">Membrane</keyword>
<dbReference type="Gene3D" id="1.10.3720.10">
    <property type="entry name" value="MetI-like"/>
    <property type="match status" value="2"/>
</dbReference>
<evidence type="ECO:0000313" key="9">
    <source>
        <dbReference type="EMBL" id="AGH45453.1"/>
    </source>
</evidence>
<dbReference type="eggNOG" id="COG1178">
    <property type="taxonomic scope" value="Bacteria"/>
</dbReference>
<feature type="transmembrane region" description="Helical" evidence="7">
    <location>
        <begin position="483"/>
        <end position="505"/>
    </location>
</feature>
<keyword evidence="2 7" id="KW-0813">Transport</keyword>
<evidence type="ECO:0000256" key="5">
    <source>
        <dbReference type="ARBA" id="ARBA00022989"/>
    </source>
</evidence>
<keyword evidence="4 7" id="KW-0812">Transmembrane</keyword>
<reference evidence="9 10" key="1">
    <citation type="journal article" date="2013" name="Genome Announc.">
        <title>Complete Genome Sequence of Glaciecola psychrophila Strain 170T.</title>
        <authorList>
            <person name="Yin J."/>
            <person name="Chen J."/>
            <person name="Liu G."/>
            <person name="Yu Y."/>
            <person name="Song L."/>
            <person name="Wang X."/>
            <person name="Qu X."/>
        </authorList>
    </citation>
    <scope>NUCLEOTIDE SEQUENCE [LARGE SCALE GENOMIC DNA]</scope>
    <source>
        <strain evidence="9 10">170</strain>
    </source>
</reference>
<gene>
    <name evidence="9" type="ORF">C427_3344</name>
</gene>
<dbReference type="PROSITE" id="PS50928">
    <property type="entry name" value="ABC_TM1"/>
    <property type="match status" value="2"/>
</dbReference>
<dbReference type="GO" id="GO:0055085">
    <property type="term" value="P:transmembrane transport"/>
    <property type="evidence" value="ECO:0007669"/>
    <property type="project" value="InterPro"/>
</dbReference>
<dbReference type="InterPro" id="IPR035906">
    <property type="entry name" value="MetI-like_sf"/>
</dbReference>
<dbReference type="CDD" id="cd06261">
    <property type="entry name" value="TM_PBP2"/>
    <property type="match status" value="2"/>
</dbReference>
<keyword evidence="3" id="KW-1003">Cell membrane</keyword>
<feature type="transmembrane region" description="Helical" evidence="7">
    <location>
        <begin position="388"/>
        <end position="414"/>
    </location>
</feature>
<evidence type="ECO:0000256" key="6">
    <source>
        <dbReference type="ARBA" id="ARBA00023136"/>
    </source>
</evidence>
<feature type="transmembrane region" description="Helical" evidence="7">
    <location>
        <begin position="254"/>
        <end position="281"/>
    </location>
</feature>
<evidence type="ECO:0000256" key="7">
    <source>
        <dbReference type="RuleBase" id="RU363032"/>
    </source>
</evidence>
<feature type="transmembrane region" description="Helical" evidence="7">
    <location>
        <begin position="114"/>
        <end position="132"/>
    </location>
</feature>
<evidence type="ECO:0000256" key="1">
    <source>
        <dbReference type="ARBA" id="ARBA00004651"/>
    </source>
</evidence>
<feature type="transmembrane region" description="Helical" evidence="7">
    <location>
        <begin position="209"/>
        <end position="234"/>
    </location>
</feature>
<evidence type="ECO:0000313" key="10">
    <source>
        <dbReference type="Proteomes" id="UP000011864"/>
    </source>
</evidence>
<dbReference type="PANTHER" id="PTHR30183">
    <property type="entry name" value="MOLYBDENUM TRANSPORT SYSTEM PERMEASE PROTEIN MODB"/>
    <property type="match status" value="1"/>
</dbReference>
<proteinExistence type="inferred from homology"/>
<dbReference type="AlphaFoldDB" id="K6ZQ93"/>
<evidence type="ECO:0000256" key="2">
    <source>
        <dbReference type="ARBA" id="ARBA00022448"/>
    </source>
</evidence>
<dbReference type="Pfam" id="PF00528">
    <property type="entry name" value="BPD_transp_1"/>
    <property type="match status" value="2"/>
</dbReference>
<protein>
    <submittedName>
        <fullName evidence="9">Binding-protein-dependent transport system inner membrane protein</fullName>
    </submittedName>
</protein>
<dbReference type="PANTHER" id="PTHR30183:SF2">
    <property type="entry name" value="IRON UTILIZATION PROTEIN"/>
    <property type="match status" value="1"/>
</dbReference>
<feature type="domain" description="ABC transmembrane type-1" evidence="8">
    <location>
        <begin position="353"/>
        <end position="563"/>
    </location>
</feature>
<comment type="subcellular location">
    <subcellularLocation>
        <location evidence="1 7">Cell membrane</location>
        <topology evidence="1 7">Multi-pass membrane protein</topology>
    </subcellularLocation>
</comment>
<dbReference type="KEGG" id="gps:C427_3344"/>
<dbReference type="SUPFAM" id="SSF161098">
    <property type="entry name" value="MetI-like"/>
    <property type="match status" value="2"/>
</dbReference>
<dbReference type="OrthoDB" id="9790211at2"/>
<feature type="transmembrane region" description="Helical" evidence="7">
    <location>
        <begin position="164"/>
        <end position="183"/>
    </location>
</feature>
<dbReference type="STRING" id="1129794.C427_3344"/>
<feature type="transmembrane region" description="Helical" evidence="7">
    <location>
        <begin position="426"/>
        <end position="446"/>
    </location>
</feature>
<dbReference type="EMBL" id="CP003837">
    <property type="protein sequence ID" value="AGH45453.1"/>
    <property type="molecule type" value="Genomic_DNA"/>
</dbReference>
<evidence type="ECO:0000259" key="8">
    <source>
        <dbReference type="PROSITE" id="PS50928"/>
    </source>
</evidence>
<keyword evidence="5 7" id="KW-1133">Transmembrane helix</keyword>
<evidence type="ECO:0000256" key="4">
    <source>
        <dbReference type="ARBA" id="ARBA00022692"/>
    </source>
</evidence>
<evidence type="ECO:0000256" key="3">
    <source>
        <dbReference type="ARBA" id="ARBA00022475"/>
    </source>
</evidence>
<dbReference type="PATRIC" id="fig|1129794.4.peg.3325"/>
<dbReference type="FunFam" id="1.10.3720.10:FF:000088">
    <property type="entry name" value="Iron(III) ABC transporter, permease protein"/>
    <property type="match status" value="1"/>
</dbReference>
<feature type="transmembrane region" description="Helical" evidence="7">
    <location>
        <begin position="78"/>
        <end position="102"/>
    </location>
</feature>
<feature type="transmembrane region" description="Helical" evidence="7">
    <location>
        <begin position="541"/>
        <end position="562"/>
    </location>
</feature>
<dbReference type="GO" id="GO:0005886">
    <property type="term" value="C:plasma membrane"/>
    <property type="evidence" value="ECO:0007669"/>
    <property type="project" value="UniProtKB-SubCell"/>
</dbReference>
<feature type="transmembrane region" description="Helical" evidence="7">
    <location>
        <begin position="351"/>
        <end position="376"/>
    </location>
</feature>
<dbReference type="InterPro" id="IPR000515">
    <property type="entry name" value="MetI-like"/>
</dbReference>
<sequence>MPGGSEPKSFYFDDNKVSQFMKFINWLYSWFNPWFVSITLGCIILAAPVGLVFVSVFFPQTEIWQHLYSTVLSDYIVNSLLLAFGVGFLVILIGTVLAWCIARYEFAGRKQLQWLILLPMAMPAYIIAYTYTGLLDFAGPLQTLLRDTFHWQYGDYYFPDIRSLPGAIIMLSLVLYPYVYMLARTAFSEQPASLEEVSRSLGISPSKHLFKVVLPLARPAILMGAALAMMEAFADYGTVQYFGLSTFTTGIFRTWFGLGNGIAAAQLAAMLTSFVVLLLILEYLSRRKVSYYFQGQKTNQVNRQKLSGRKAFWVPFLCVIPVFFGFMLPVLQLLKWASMTYSKQLTSEFWLLLWNSFYLAAIAAITAVILALIFAYGKRLNPIKPIQILVGVVNLGYAVPGTVIAIGAMISLSWLDIKLNTLTENWFDVSVGLIFSGSLFALILVYSSRFLAVAMHNIDTGLSRVKPSMDDASRSLGYKPLQVLRVIHVPLMKTSVLSALLLVFVDVLKELPATLILRPFNFNTLAVRAFELASDERLMDAALPALAIVSVGILPVILLTLLMDKPSQQSSQVN</sequence>
<accession>K6ZQ93</accession>
<feature type="transmembrane region" description="Helical" evidence="7">
    <location>
        <begin position="31"/>
        <end position="58"/>
    </location>
</feature>
<organism evidence="9 10">
    <name type="scientific">Paraglaciecola psychrophila 170</name>
    <dbReference type="NCBI Taxonomy" id="1129794"/>
    <lineage>
        <taxon>Bacteria</taxon>
        <taxon>Pseudomonadati</taxon>
        <taxon>Pseudomonadota</taxon>
        <taxon>Gammaproteobacteria</taxon>
        <taxon>Alteromonadales</taxon>
        <taxon>Alteromonadaceae</taxon>
        <taxon>Paraglaciecola</taxon>
    </lineage>
</organism>
<feature type="domain" description="ABC transmembrane type-1" evidence="8">
    <location>
        <begin position="76"/>
        <end position="285"/>
    </location>
</feature>